<organism evidence="2 3">
    <name type="scientific">Aspergillus homomorphus (strain CBS 101889)</name>
    <dbReference type="NCBI Taxonomy" id="1450537"/>
    <lineage>
        <taxon>Eukaryota</taxon>
        <taxon>Fungi</taxon>
        <taxon>Dikarya</taxon>
        <taxon>Ascomycota</taxon>
        <taxon>Pezizomycotina</taxon>
        <taxon>Eurotiomycetes</taxon>
        <taxon>Eurotiomycetidae</taxon>
        <taxon>Eurotiales</taxon>
        <taxon>Aspergillaceae</taxon>
        <taxon>Aspergillus</taxon>
        <taxon>Aspergillus subgen. Circumdati</taxon>
    </lineage>
</organism>
<dbReference type="Gene3D" id="3.40.710.10">
    <property type="entry name" value="DD-peptidase/beta-lactamase superfamily"/>
    <property type="match status" value="1"/>
</dbReference>
<dbReference type="AlphaFoldDB" id="A0A395I4T5"/>
<dbReference type="PANTHER" id="PTHR43283">
    <property type="entry name" value="BETA-LACTAMASE-RELATED"/>
    <property type="match status" value="1"/>
</dbReference>
<dbReference type="PANTHER" id="PTHR43283:SF3">
    <property type="entry name" value="BETA-LACTAMASE FAMILY PROTEIN (AFU_ORTHOLOGUE AFUA_5G07500)"/>
    <property type="match status" value="1"/>
</dbReference>
<dbReference type="STRING" id="1450537.A0A395I4T5"/>
<gene>
    <name evidence="2" type="ORF">BO97DRAFT_422139</name>
</gene>
<evidence type="ECO:0000313" key="3">
    <source>
        <dbReference type="Proteomes" id="UP000248961"/>
    </source>
</evidence>
<reference evidence="2 3" key="1">
    <citation type="submission" date="2018-02" db="EMBL/GenBank/DDBJ databases">
        <title>The genomes of Aspergillus section Nigri reveals drivers in fungal speciation.</title>
        <authorList>
            <consortium name="DOE Joint Genome Institute"/>
            <person name="Vesth T.C."/>
            <person name="Nybo J."/>
            <person name="Theobald S."/>
            <person name="Brandl J."/>
            <person name="Frisvad J.C."/>
            <person name="Nielsen K.F."/>
            <person name="Lyhne E.K."/>
            <person name="Kogle M.E."/>
            <person name="Kuo A."/>
            <person name="Riley R."/>
            <person name="Clum A."/>
            <person name="Nolan M."/>
            <person name="Lipzen A."/>
            <person name="Salamov A."/>
            <person name="Henrissat B."/>
            <person name="Wiebenga A."/>
            <person name="De vries R.P."/>
            <person name="Grigoriev I.V."/>
            <person name="Mortensen U.H."/>
            <person name="Andersen M.R."/>
            <person name="Baker S.E."/>
        </authorList>
    </citation>
    <scope>NUCLEOTIDE SEQUENCE [LARGE SCALE GENOMIC DNA]</scope>
    <source>
        <strain evidence="2 3">CBS 101889</strain>
    </source>
</reference>
<dbReference type="VEuPathDB" id="FungiDB:BO97DRAFT_422139"/>
<accession>A0A395I4T5</accession>
<dbReference type="Proteomes" id="UP000248961">
    <property type="component" value="Unassembled WGS sequence"/>
</dbReference>
<dbReference type="InterPro" id="IPR012338">
    <property type="entry name" value="Beta-lactam/transpept-like"/>
</dbReference>
<evidence type="ECO:0000259" key="1">
    <source>
        <dbReference type="Pfam" id="PF00144"/>
    </source>
</evidence>
<dbReference type="GeneID" id="37201062"/>
<dbReference type="RefSeq" id="XP_025553939.1">
    <property type="nucleotide sequence ID" value="XM_025696773.1"/>
</dbReference>
<name>A0A395I4T5_ASPHC</name>
<protein>
    <submittedName>
        <fullName evidence="2">Beta-lactamase/transpeptidase-like protein</fullName>
    </submittedName>
</protein>
<feature type="domain" description="Beta-lactamase-related" evidence="1">
    <location>
        <begin position="1"/>
        <end position="141"/>
    </location>
</feature>
<dbReference type="Pfam" id="PF00144">
    <property type="entry name" value="Beta-lactamase"/>
    <property type="match status" value="1"/>
</dbReference>
<sequence>MQLVEQGKLALDDSAQLEALPPELRDVKVLQSDGSGGVKLVAKERRLTLRMLLNHTSGFGYAFEDPKLLGWSRPIEPDDFSSNVHDVLHRPLLKQPGTNLKYGVGLDRVGRLVGRLTGLSLETYFQTFILRPLEIQRITFFRRKI</sequence>
<evidence type="ECO:0000313" key="2">
    <source>
        <dbReference type="EMBL" id="RAL14785.1"/>
    </source>
</evidence>
<proteinExistence type="predicted"/>
<keyword evidence="3" id="KW-1185">Reference proteome</keyword>
<dbReference type="EMBL" id="KZ824273">
    <property type="protein sequence ID" value="RAL14785.1"/>
    <property type="molecule type" value="Genomic_DNA"/>
</dbReference>
<dbReference type="InterPro" id="IPR001466">
    <property type="entry name" value="Beta-lactam-related"/>
</dbReference>
<dbReference type="InterPro" id="IPR050789">
    <property type="entry name" value="Diverse_Enzym_Activities"/>
</dbReference>
<dbReference type="OrthoDB" id="428260at2759"/>
<dbReference type="SUPFAM" id="SSF56601">
    <property type="entry name" value="beta-lactamase/transpeptidase-like"/>
    <property type="match status" value="1"/>
</dbReference>